<accession>A0A059JC72</accession>
<dbReference type="Proteomes" id="UP000024533">
    <property type="component" value="Unassembled WGS sequence"/>
</dbReference>
<organism evidence="1 2">
    <name type="scientific">Trichophyton interdigitale (strain MR816)</name>
    <dbReference type="NCBI Taxonomy" id="1215338"/>
    <lineage>
        <taxon>Eukaryota</taxon>
        <taxon>Fungi</taxon>
        <taxon>Dikarya</taxon>
        <taxon>Ascomycota</taxon>
        <taxon>Pezizomycotina</taxon>
        <taxon>Eurotiomycetes</taxon>
        <taxon>Eurotiomycetidae</taxon>
        <taxon>Onygenales</taxon>
        <taxon>Arthrodermataceae</taxon>
        <taxon>Trichophyton</taxon>
    </lineage>
</organism>
<protein>
    <submittedName>
        <fullName evidence="1">Uncharacterized protein</fullName>
    </submittedName>
</protein>
<reference evidence="1 2" key="1">
    <citation type="submission" date="2014-02" db="EMBL/GenBank/DDBJ databases">
        <title>The Genome Sequence of Trichophyton interdigitale MR816.</title>
        <authorList>
            <consortium name="The Broad Institute Genomics Platform"/>
            <person name="Cuomo C.A."/>
            <person name="White T.C."/>
            <person name="Graser Y."/>
            <person name="Martinez-Rossi N."/>
            <person name="Heitman J."/>
            <person name="Young S.K."/>
            <person name="Zeng Q."/>
            <person name="Gargeya S."/>
            <person name="Abouelleil A."/>
            <person name="Alvarado L."/>
            <person name="Chapman S.B."/>
            <person name="Gainer-Dewar J."/>
            <person name="Goldberg J."/>
            <person name="Griggs A."/>
            <person name="Gujja S."/>
            <person name="Hansen M."/>
            <person name="Howarth C."/>
            <person name="Imamovic A."/>
            <person name="Larimer J."/>
            <person name="Martinez D."/>
            <person name="Murphy C."/>
            <person name="Pearson M.D."/>
            <person name="Persinoti G."/>
            <person name="Poon T."/>
            <person name="Priest M."/>
            <person name="Roberts A.D."/>
            <person name="Saif S."/>
            <person name="Shea T.D."/>
            <person name="Sykes S.N."/>
            <person name="Wortman J."/>
            <person name="Nusbaum C."/>
            <person name="Birren B."/>
        </authorList>
    </citation>
    <scope>NUCLEOTIDE SEQUENCE [LARGE SCALE GENOMIC DNA]</scope>
    <source>
        <strain evidence="1 2">MR816</strain>
    </source>
</reference>
<dbReference type="OrthoDB" id="76567at2759"/>
<sequence length="286" mass="32234">MAHSSAASRATLQCVSSSKLLIGLPEGTPQITYTNMKMLKNVIDAQARRCYRDDSQSPFLIVTSIPPSFPKEFEPDTNRRFTANLQEKILVVETTAKPSHALMAYELMQPIQRQIDGMGLHNELHGVHPFKVESTTGNWVKEGDGGFMRIDNLDWPIVAIEIGLSETESKLAIDAQGWLEAEGSRTEAVITAKLDRQTPRITVKRWQHYIPPFRPRTRHYNPIGLVMETVIVTHELGVTRVSNCLTIPFEKIFGRAKRGPNERDIVLSKDDLAEICELAWRAQGFI</sequence>
<evidence type="ECO:0000313" key="2">
    <source>
        <dbReference type="Proteomes" id="UP000024533"/>
    </source>
</evidence>
<keyword evidence="2" id="KW-1185">Reference proteome</keyword>
<dbReference type="HOGENOM" id="CLU_058490_3_1_1"/>
<evidence type="ECO:0000313" key="1">
    <source>
        <dbReference type="EMBL" id="KDB25486.1"/>
    </source>
</evidence>
<dbReference type="EMBL" id="AOKY01000201">
    <property type="protein sequence ID" value="KDB25486.1"/>
    <property type="molecule type" value="Genomic_DNA"/>
</dbReference>
<proteinExistence type="predicted"/>
<dbReference type="OMA" id="ITIDQWE"/>
<dbReference type="AlphaFoldDB" id="A0A059JC72"/>
<name>A0A059JC72_TRIIM</name>
<gene>
    <name evidence="1" type="ORF">H109_02700</name>
</gene>
<comment type="caution">
    <text evidence="1">The sequence shown here is derived from an EMBL/GenBank/DDBJ whole genome shotgun (WGS) entry which is preliminary data.</text>
</comment>